<dbReference type="RefSeq" id="WP_209706327.1">
    <property type="nucleotide sequence ID" value="NZ_JAFIDA010000001.1"/>
</dbReference>
<reference evidence="1" key="1">
    <citation type="submission" date="2021-02" db="EMBL/GenBank/DDBJ databases">
        <title>Sequencing the genomes of 1000 actinobacteria strains.</title>
        <authorList>
            <person name="Klenk H.-P."/>
        </authorList>
    </citation>
    <scope>NUCLEOTIDE SEQUENCE</scope>
    <source>
        <strain evidence="1">DSM 22850</strain>
    </source>
</reference>
<dbReference type="Proteomes" id="UP000675163">
    <property type="component" value="Unassembled WGS sequence"/>
</dbReference>
<evidence type="ECO:0000313" key="1">
    <source>
        <dbReference type="EMBL" id="MBP1327473.1"/>
    </source>
</evidence>
<dbReference type="AlphaFoldDB" id="A0A940PQI4"/>
<gene>
    <name evidence="1" type="ORF">JOF28_002705</name>
</gene>
<evidence type="ECO:0000313" key="2">
    <source>
        <dbReference type="Proteomes" id="UP000675163"/>
    </source>
</evidence>
<protein>
    <submittedName>
        <fullName evidence="1">Uncharacterized protein</fullName>
    </submittedName>
</protein>
<organism evidence="1 2">
    <name type="scientific">Leucobacter exalbidus</name>
    <dbReference type="NCBI Taxonomy" id="662960"/>
    <lineage>
        <taxon>Bacteria</taxon>
        <taxon>Bacillati</taxon>
        <taxon>Actinomycetota</taxon>
        <taxon>Actinomycetes</taxon>
        <taxon>Micrococcales</taxon>
        <taxon>Microbacteriaceae</taxon>
        <taxon>Leucobacter</taxon>
    </lineage>
</organism>
<sequence length="55" mass="6520">MRFQRRASRSPRGKSELKRYCDVGLIVIDHNVWGTDEESVLEWTSRGYFFAQKRG</sequence>
<dbReference type="EMBL" id="JAFIDA010000001">
    <property type="protein sequence ID" value="MBP1327473.1"/>
    <property type="molecule type" value="Genomic_DNA"/>
</dbReference>
<comment type="caution">
    <text evidence="1">The sequence shown here is derived from an EMBL/GenBank/DDBJ whole genome shotgun (WGS) entry which is preliminary data.</text>
</comment>
<accession>A0A940PQI4</accession>
<proteinExistence type="predicted"/>
<keyword evidence="2" id="KW-1185">Reference proteome</keyword>
<name>A0A940PQI4_9MICO</name>